<evidence type="ECO:0000313" key="3">
    <source>
        <dbReference type="Proteomes" id="UP000590647"/>
    </source>
</evidence>
<protein>
    <submittedName>
        <fullName evidence="2">Uncharacterized protein</fullName>
    </submittedName>
</protein>
<accession>A0A7W9GY07</accession>
<evidence type="ECO:0000256" key="1">
    <source>
        <dbReference type="SAM" id="MobiDB-lite"/>
    </source>
</evidence>
<comment type="caution">
    <text evidence="2">The sequence shown here is derived from an EMBL/GenBank/DDBJ whole genome shotgun (WGS) entry which is preliminary data.</text>
</comment>
<name>A0A7W9GY07_9ACTN</name>
<keyword evidence="3" id="KW-1185">Reference proteome</keyword>
<dbReference type="EMBL" id="JACHNE010000001">
    <property type="protein sequence ID" value="MBB5792094.1"/>
    <property type="molecule type" value="Genomic_DNA"/>
</dbReference>
<gene>
    <name evidence="2" type="ORF">HDA41_000058</name>
</gene>
<dbReference type="Proteomes" id="UP000590647">
    <property type="component" value="Unassembled WGS sequence"/>
</dbReference>
<proteinExistence type="predicted"/>
<organism evidence="2 3">
    <name type="scientific">Streptomyces caelestis</name>
    <dbReference type="NCBI Taxonomy" id="36816"/>
    <lineage>
        <taxon>Bacteria</taxon>
        <taxon>Bacillati</taxon>
        <taxon>Actinomycetota</taxon>
        <taxon>Actinomycetes</taxon>
        <taxon>Kitasatosporales</taxon>
        <taxon>Streptomycetaceae</taxon>
        <taxon>Streptomyces</taxon>
    </lineage>
</organism>
<reference evidence="2 3" key="1">
    <citation type="submission" date="2020-08" db="EMBL/GenBank/DDBJ databases">
        <title>Sequencing the genomes of 1000 actinobacteria strains.</title>
        <authorList>
            <person name="Klenk H.-P."/>
        </authorList>
    </citation>
    <scope>NUCLEOTIDE SEQUENCE [LARGE SCALE GENOMIC DNA]</scope>
    <source>
        <strain evidence="2 3">DSM 40084</strain>
    </source>
</reference>
<dbReference type="RefSeq" id="WP_184979556.1">
    <property type="nucleotide sequence ID" value="NZ_JACHNE010000001.1"/>
</dbReference>
<sequence length="405" mass="44824">MTDFSDVSRAGSGAARAARLGWRIHNQRRWYRYLRYQAVVNALMLGDDVDYPTPPEAHEAALRLCEILDALFVPLEVQTGIFNKLGRWLREKITHGVRYPLHDGRNAQTYWDRLYRWAKAAAETDGGREALDFARFPNVENRAHIFAQRVVAKTSALLLSHALPDEGLNEVRDRMSIQVHRGQTRTEAVDTHRRVIAIARTATAGVASTFVLHVGFDQDLTNSLTVGGAALASAAVHEVTTGAFRALTEPMLAARRQARAWLATMPMWLIHYVTWRDGLIRRGQGDGIHQLLSIVTAIRANDAKLGPLQDTERVEHHLKRLIENANRVGDSELESALMNLESAVLYLPERILNSLTALIALVDGLSEVPGPEPDAGVPGPMLSGSVPPQLASWDPASGRFQVDNP</sequence>
<dbReference type="AlphaFoldDB" id="A0A7W9GY07"/>
<feature type="region of interest" description="Disordered" evidence="1">
    <location>
        <begin position="371"/>
        <end position="405"/>
    </location>
</feature>
<evidence type="ECO:0000313" key="2">
    <source>
        <dbReference type="EMBL" id="MBB5792094.1"/>
    </source>
</evidence>